<evidence type="ECO:0000259" key="2">
    <source>
        <dbReference type="PROSITE" id="PS50921"/>
    </source>
</evidence>
<sequence length="149" mass="15977">MTSVRVPPRPRAPPGFLSPDGATVGSAYAKSARDKALLKAPGASRNSPAAESGPSTEEAERHGPLARARNEQLGRALASRAVIDQARGMVMALAPCSSERAWDLLVDVSQHCNVKLRDVAAAPVATTKDDALPEQLRRELRRLHLADRR</sequence>
<dbReference type="GO" id="GO:0003723">
    <property type="term" value="F:RNA binding"/>
    <property type="evidence" value="ECO:0007669"/>
    <property type="project" value="InterPro"/>
</dbReference>
<feature type="compositionally biased region" description="Basic and acidic residues" evidence="1">
    <location>
        <begin position="58"/>
        <end position="72"/>
    </location>
</feature>
<dbReference type="Pfam" id="PF03861">
    <property type="entry name" value="ANTAR"/>
    <property type="match status" value="1"/>
</dbReference>
<dbReference type="PROSITE" id="PS50921">
    <property type="entry name" value="ANTAR"/>
    <property type="match status" value="1"/>
</dbReference>
<feature type="region of interest" description="Disordered" evidence="1">
    <location>
        <begin position="1"/>
        <end position="72"/>
    </location>
</feature>
<dbReference type="InterPro" id="IPR011006">
    <property type="entry name" value="CheY-like_superfamily"/>
</dbReference>
<feature type="compositionally biased region" description="Polar residues" evidence="1">
    <location>
        <begin position="44"/>
        <end position="55"/>
    </location>
</feature>
<reference evidence="3" key="1">
    <citation type="submission" date="2024-07" db="EMBL/GenBank/DDBJ databases">
        <authorList>
            <person name="Yu S.T."/>
        </authorList>
    </citation>
    <scope>NUCLEOTIDE SEQUENCE</scope>
    <source>
        <strain evidence="3">R41</strain>
    </source>
</reference>
<accession>A0AB39RA79</accession>
<proteinExistence type="predicted"/>
<dbReference type="Gene3D" id="1.10.10.10">
    <property type="entry name" value="Winged helix-like DNA-binding domain superfamily/Winged helix DNA-binding domain"/>
    <property type="match status" value="1"/>
</dbReference>
<name>A0AB39RA79_9ACTN</name>
<dbReference type="SMART" id="SM01012">
    <property type="entry name" value="ANTAR"/>
    <property type="match status" value="1"/>
</dbReference>
<dbReference type="EMBL" id="CP163443">
    <property type="protein sequence ID" value="XDQ51461.1"/>
    <property type="molecule type" value="Genomic_DNA"/>
</dbReference>
<dbReference type="RefSeq" id="WP_369244792.1">
    <property type="nucleotide sequence ID" value="NZ_CP163443.1"/>
</dbReference>
<dbReference type="AlphaFoldDB" id="A0AB39RA79"/>
<gene>
    <name evidence="3" type="ORF">AB5J53_07300</name>
</gene>
<dbReference type="SUPFAM" id="SSF52172">
    <property type="entry name" value="CheY-like"/>
    <property type="match status" value="1"/>
</dbReference>
<organism evidence="3">
    <name type="scientific">Streptomyces sp. R41</name>
    <dbReference type="NCBI Taxonomy" id="3238632"/>
    <lineage>
        <taxon>Bacteria</taxon>
        <taxon>Bacillati</taxon>
        <taxon>Actinomycetota</taxon>
        <taxon>Actinomycetes</taxon>
        <taxon>Kitasatosporales</taxon>
        <taxon>Streptomycetaceae</taxon>
        <taxon>Streptomyces</taxon>
    </lineage>
</organism>
<dbReference type="InterPro" id="IPR005561">
    <property type="entry name" value="ANTAR"/>
</dbReference>
<evidence type="ECO:0000256" key="1">
    <source>
        <dbReference type="SAM" id="MobiDB-lite"/>
    </source>
</evidence>
<protein>
    <submittedName>
        <fullName evidence="3">ANTAR domain-containing protein</fullName>
    </submittedName>
</protein>
<evidence type="ECO:0000313" key="3">
    <source>
        <dbReference type="EMBL" id="XDQ51461.1"/>
    </source>
</evidence>
<feature type="domain" description="ANTAR" evidence="2">
    <location>
        <begin position="63"/>
        <end position="124"/>
    </location>
</feature>
<dbReference type="InterPro" id="IPR036388">
    <property type="entry name" value="WH-like_DNA-bd_sf"/>
</dbReference>